<dbReference type="Proteomes" id="UP000242188">
    <property type="component" value="Unassembled WGS sequence"/>
</dbReference>
<evidence type="ECO:0000256" key="1">
    <source>
        <dbReference type="SAM" id="MobiDB-lite"/>
    </source>
</evidence>
<feature type="compositionally biased region" description="Polar residues" evidence="1">
    <location>
        <begin position="646"/>
        <end position="660"/>
    </location>
</feature>
<keyword evidence="2" id="KW-0472">Membrane</keyword>
<accession>A0A210R4K9</accession>
<name>A0A210R4K9_MIZYE</name>
<comment type="caution">
    <text evidence="4">The sequence shown here is derived from an EMBL/GenBank/DDBJ whole genome shotgun (WGS) entry which is preliminary data.</text>
</comment>
<feature type="compositionally biased region" description="Acidic residues" evidence="1">
    <location>
        <begin position="678"/>
        <end position="689"/>
    </location>
</feature>
<proteinExistence type="predicted"/>
<dbReference type="AlphaFoldDB" id="A0A210R4K9"/>
<evidence type="ECO:0000313" key="4">
    <source>
        <dbReference type="EMBL" id="OWF55916.1"/>
    </source>
</evidence>
<dbReference type="OrthoDB" id="6104583at2759"/>
<feature type="region of interest" description="Disordered" evidence="1">
    <location>
        <begin position="547"/>
        <end position="595"/>
    </location>
</feature>
<evidence type="ECO:0000256" key="3">
    <source>
        <dbReference type="SAM" id="SignalP"/>
    </source>
</evidence>
<gene>
    <name evidence="4" type="ORF">KP79_PYT06442</name>
</gene>
<dbReference type="CDD" id="cd22823">
    <property type="entry name" value="Gal_Rha_Lectin"/>
    <property type="match status" value="1"/>
</dbReference>
<keyword evidence="2" id="KW-0812">Transmembrane</keyword>
<feature type="chain" id="PRO_5012623070" evidence="3">
    <location>
        <begin position="30"/>
        <end position="689"/>
    </location>
</feature>
<evidence type="ECO:0000313" key="5">
    <source>
        <dbReference type="Proteomes" id="UP000242188"/>
    </source>
</evidence>
<feature type="region of interest" description="Disordered" evidence="1">
    <location>
        <begin position="644"/>
        <end position="689"/>
    </location>
</feature>
<reference evidence="4 5" key="1">
    <citation type="journal article" date="2017" name="Nat. Ecol. Evol.">
        <title>Scallop genome provides insights into evolution of bilaterian karyotype and development.</title>
        <authorList>
            <person name="Wang S."/>
            <person name="Zhang J."/>
            <person name="Jiao W."/>
            <person name="Li J."/>
            <person name="Xun X."/>
            <person name="Sun Y."/>
            <person name="Guo X."/>
            <person name="Huan P."/>
            <person name="Dong B."/>
            <person name="Zhang L."/>
            <person name="Hu X."/>
            <person name="Sun X."/>
            <person name="Wang J."/>
            <person name="Zhao C."/>
            <person name="Wang Y."/>
            <person name="Wang D."/>
            <person name="Huang X."/>
            <person name="Wang R."/>
            <person name="Lv J."/>
            <person name="Li Y."/>
            <person name="Zhang Z."/>
            <person name="Liu B."/>
            <person name="Lu W."/>
            <person name="Hui Y."/>
            <person name="Liang J."/>
            <person name="Zhou Z."/>
            <person name="Hou R."/>
            <person name="Li X."/>
            <person name="Liu Y."/>
            <person name="Li H."/>
            <person name="Ning X."/>
            <person name="Lin Y."/>
            <person name="Zhao L."/>
            <person name="Xing Q."/>
            <person name="Dou J."/>
            <person name="Li Y."/>
            <person name="Mao J."/>
            <person name="Guo H."/>
            <person name="Dou H."/>
            <person name="Li T."/>
            <person name="Mu C."/>
            <person name="Jiang W."/>
            <person name="Fu Q."/>
            <person name="Fu X."/>
            <person name="Miao Y."/>
            <person name="Liu J."/>
            <person name="Yu Q."/>
            <person name="Li R."/>
            <person name="Liao H."/>
            <person name="Li X."/>
            <person name="Kong Y."/>
            <person name="Jiang Z."/>
            <person name="Chourrout D."/>
            <person name="Li R."/>
            <person name="Bao Z."/>
        </authorList>
    </citation>
    <scope>NUCLEOTIDE SEQUENCE [LARGE SCALE GENOMIC DNA]</scope>
    <source>
        <strain evidence="4 5">PY_sf001</strain>
    </source>
</reference>
<dbReference type="EMBL" id="NEDP02000449">
    <property type="protein sequence ID" value="OWF55916.1"/>
    <property type="molecule type" value="Genomic_DNA"/>
</dbReference>
<protein>
    <submittedName>
        <fullName evidence="4">Uncharacterized protein</fullName>
    </submittedName>
</protein>
<feature type="region of interest" description="Disordered" evidence="1">
    <location>
        <begin position="609"/>
        <end position="632"/>
    </location>
</feature>
<sequence length="689" mass="77162">MHSVTGRQWTRTWALCCLLAGHLLTYVVSVKSSDEWTKTACAGECNDQYSLECPYKQKIAIKDLQYYSKPLSSECPNTACQNLEKCCKYDPYDCRTPFSESKAYDVYKRCSGMQQCGWLQADTMSFTCNNRNHTNYVRASYKCVDDSSFLDMCSNQSLEGDTINLIFNGTHMETSNRQSNRCVCILSTSDCSSIAKLHFRTVDVRLHEASNISKCHPHAKFTITDTNGPRDYKCQTNHFYRQFMDIYYSSSSYARMSMYYEPGVYPAQVWLQVKATLSGQKVVISCGKQSAENPRFCGPVEMIPTTPKTHNPSATVTADDIFEGNGEHTHGPMPTFNADGGGAQSKDRTEWPAIIGGAAAGAIVLLLLIILICIFRRRQSRKRRKAKEHDEETRMVLTGGNIPPPLPLADRYDVHEGNYYETVGATNGKPGGETGSIISPGKIMETFTPGRKQSGQFFPSEVKHPPPPPTPKTNKKTPEIEANPYHMPWDNSNFKTNRAEQRDLAYATSDEIQVLIQRMEQDRRCLNEGAKEEEQVVPNPNFYIHIDDYKIKRSPQKPSGHGEGEESSEDEDGPRVNSRNYEDIHVESDGDTAHLACENPGKTKVNMLKESSNENCCESEDTGYRSVGSPDQVMVSEDDYLIPGSIKSSLSDGSKTGTLQKTEEDAETLTNPRQSEVFETEPDEGSTKF</sequence>
<feature type="compositionally biased region" description="Basic and acidic residues" evidence="1">
    <location>
        <begin position="580"/>
        <end position="592"/>
    </location>
</feature>
<evidence type="ECO:0000256" key="2">
    <source>
        <dbReference type="SAM" id="Phobius"/>
    </source>
</evidence>
<keyword evidence="2" id="KW-1133">Transmembrane helix</keyword>
<feature type="region of interest" description="Disordered" evidence="1">
    <location>
        <begin position="381"/>
        <end position="407"/>
    </location>
</feature>
<organism evidence="4 5">
    <name type="scientific">Mizuhopecten yessoensis</name>
    <name type="common">Japanese scallop</name>
    <name type="synonym">Patinopecten yessoensis</name>
    <dbReference type="NCBI Taxonomy" id="6573"/>
    <lineage>
        <taxon>Eukaryota</taxon>
        <taxon>Metazoa</taxon>
        <taxon>Spiralia</taxon>
        <taxon>Lophotrochozoa</taxon>
        <taxon>Mollusca</taxon>
        <taxon>Bivalvia</taxon>
        <taxon>Autobranchia</taxon>
        <taxon>Pteriomorphia</taxon>
        <taxon>Pectinida</taxon>
        <taxon>Pectinoidea</taxon>
        <taxon>Pectinidae</taxon>
        <taxon>Mizuhopecten</taxon>
    </lineage>
</organism>
<keyword evidence="3" id="KW-0732">Signal</keyword>
<feature type="signal peptide" evidence="3">
    <location>
        <begin position="1"/>
        <end position="29"/>
    </location>
</feature>
<keyword evidence="5" id="KW-1185">Reference proteome</keyword>
<feature type="transmembrane region" description="Helical" evidence="2">
    <location>
        <begin position="351"/>
        <end position="375"/>
    </location>
</feature>